<dbReference type="GO" id="GO:0016747">
    <property type="term" value="F:acyltransferase activity, transferring groups other than amino-acyl groups"/>
    <property type="evidence" value="ECO:0007669"/>
    <property type="project" value="InterPro"/>
</dbReference>
<dbReference type="InterPro" id="IPR000182">
    <property type="entry name" value="GNAT_dom"/>
</dbReference>
<keyword evidence="1 4" id="KW-0808">Transferase</keyword>
<evidence type="ECO:0000313" key="4">
    <source>
        <dbReference type="EMBL" id="OEJ26212.1"/>
    </source>
</evidence>
<dbReference type="STRING" id="285458.BGM19_18290"/>
<feature type="domain" description="N-acetyltransferase" evidence="3">
    <location>
        <begin position="3"/>
        <end position="178"/>
    </location>
</feature>
<organism evidence="4 5">
    <name type="scientific">Streptomyces agglomeratus</name>
    <dbReference type="NCBI Taxonomy" id="285458"/>
    <lineage>
        <taxon>Bacteria</taxon>
        <taxon>Bacillati</taxon>
        <taxon>Actinomycetota</taxon>
        <taxon>Actinomycetes</taxon>
        <taxon>Kitasatosporales</taxon>
        <taxon>Streptomycetaceae</taxon>
        <taxon>Streptomyces</taxon>
    </lineage>
</organism>
<dbReference type="OrthoDB" id="9799092at2"/>
<dbReference type="InterPro" id="IPR050832">
    <property type="entry name" value="Bact_Acetyltransf"/>
</dbReference>
<dbReference type="PROSITE" id="PS51186">
    <property type="entry name" value="GNAT"/>
    <property type="match status" value="1"/>
</dbReference>
<dbReference type="CDD" id="cd04301">
    <property type="entry name" value="NAT_SF"/>
    <property type="match status" value="1"/>
</dbReference>
<dbReference type="Gene3D" id="3.40.630.30">
    <property type="match status" value="1"/>
</dbReference>
<sequence>MDYVIRPVRDAGEWPRVKELRLAALQDPAADIAFLDTYEKALTQPDSFWQERTDGAVAGGHVRQFVAETPDGRWVGSVTGIVERAGAEAHFAPSPEVDQVHVVGVFVRPEARGTGVAQELLGAALDWAWSLTEPRAEQVRLFVHERNGRAEALYTKAGFVRSGVTMAPPGDPAAKEYEMVAVRSPASGGPR</sequence>
<proteinExistence type="predicted"/>
<keyword evidence="5" id="KW-1185">Reference proteome</keyword>
<evidence type="ECO:0000256" key="1">
    <source>
        <dbReference type="ARBA" id="ARBA00022679"/>
    </source>
</evidence>
<evidence type="ECO:0000313" key="5">
    <source>
        <dbReference type="Proteomes" id="UP000095759"/>
    </source>
</evidence>
<dbReference type="RefSeq" id="WP_069932564.1">
    <property type="nucleotide sequence ID" value="NZ_MEHJ01000001.1"/>
</dbReference>
<name>A0A1E5P9J9_9ACTN</name>
<evidence type="ECO:0000256" key="2">
    <source>
        <dbReference type="ARBA" id="ARBA00023315"/>
    </source>
</evidence>
<reference evidence="4 5" key="1">
    <citation type="submission" date="2016-08" db="EMBL/GenBank/DDBJ databases">
        <title>Complete genome sequence of Streptomyces agglomeratus strain 6-3-2, a novel anti-MRSA actinomycete isolated from Wuli of Tebit, China.</title>
        <authorList>
            <person name="Chen X."/>
        </authorList>
    </citation>
    <scope>NUCLEOTIDE SEQUENCE [LARGE SCALE GENOMIC DNA]</scope>
    <source>
        <strain evidence="4 5">6-3-2</strain>
    </source>
</reference>
<dbReference type="AlphaFoldDB" id="A0A1E5P9J9"/>
<keyword evidence="2" id="KW-0012">Acyltransferase</keyword>
<comment type="caution">
    <text evidence="4">The sequence shown here is derived from an EMBL/GenBank/DDBJ whole genome shotgun (WGS) entry which is preliminary data.</text>
</comment>
<accession>A0A1E5P9J9</accession>
<dbReference type="InterPro" id="IPR016181">
    <property type="entry name" value="Acyl_CoA_acyltransferase"/>
</dbReference>
<dbReference type="Pfam" id="PF00583">
    <property type="entry name" value="Acetyltransf_1"/>
    <property type="match status" value="1"/>
</dbReference>
<dbReference type="PANTHER" id="PTHR43877">
    <property type="entry name" value="AMINOALKYLPHOSPHONATE N-ACETYLTRANSFERASE-RELATED-RELATED"/>
    <property type="match status" value="1"/>
</dbReference>
<dbReference type="EMBL" id="MEHJ01000001">
    <property type="protein sequence ID" value="OEJ26212.1"/>
    <property type="molecule type" value="Genomic_DNA"/>
</dbReference>
<gene>
    <name evidence="4" type="ORF">AS594_18665</name>
</gene>
<dbReference type="SUPFAM" id="SSF55729">
    <property type="entry name" value="Acyl-CoA N-acyltransferases (Nat)"/>
    <property type="match status" value="1"/>
</dbReference>
<protein>
    <submittedName>
        <fullName evidence="4">GNAT family N-acetyltransferase</fullName>
    </submittedName>
</protein>
<dbReference type="Proteomes" id="UP000095759">
    <property type="component" value="Unassembled WGS sequence"/>
</dbReference>
<evidence type="ECO:0000259" key="3">
    <source>
        <dbReference type="PROSITE" id="PS51186"/>
    </source>
</evidence>